<gene>
    <name evidence="1" type="ORF">L602_006300000040</name>
</gene>
<sequence length="367" mass="40828">MSLVSFRQTLPATACVSPAQALRPRPVEAVARAACKTFLGHDAITIELDDGRGRQWCQGLASLRREYHARRNHLQGRHGSHAWLCNLDYEMGLRAVETLAGSLCHLFDIHPDDFARRALAMECVAALSDSALTGRDESGLLAHTRGAEGITAARATHRMLRLSRVGTGQLAVHKETRWDGAALPVPPASTGIAAAGCLAAAGAIRMSTFDARLELAVLRPSRWRLHDSGDGGAQRARLRCEIQPVQLHREPAVAGAPEAQTRWRQRLALAIRIVRHLFRRLVGDDMALRLELRLVVHPRPRGYLPPCAVRVGEDWRTRQSTQPLCHGVRHAYADMHRADELLRRRLYRFDAADTEPQPTQDDSLRLY</sequence>
<name>A0A562B2S9_9BURK</name>
<evidence type="ECO:0000313" key="1">
    <source>
        <dbReference type="EMBL" id="TWG79481.1"/>
    </source>
</evidence>
<reference evidence="1 2" key="1">
    <citation type="submission" date="2019-07" db="EMBL/GenBank/DDBJ databases">
        <title>Genome sequencing of lignin-degrading bacterial isolates.</title>
        <authorList>
            <person name="Gladden J."/>
        </authorList>
    </citation>
    <scope>NUCLEOTIDE SEQUENCE [LARGE SCALE GENOMIC DNA]</scope>
    <source>
        <strain evidence="1 2">J11</strain>
    </source>
</reference>
<comment type="caution">
    <text evidence="1">The sequence shown here is derived from an EMBL/GenBank/DDBJ whole genome shotgun (WGS) entry which is preliminary data.</text>
</comment>
<organism evidence="1 2">
    <name type="scientific">Cupriavidus gilardii J11</name>
    <dbReference type="NCBI Taxonomy" id="936133"/>
    <lineage>
        <taxon>Bacteria</taxon>
        <taxon>Pseudomonadati</taxon>
        <taxon>Pseudomonadota</taxon>
        <taxon>Betaproteobacteria</taxon>
        <taxon>Burkholderiales</taxon>
        <taxon>Burkholderiaceae</taxon>
        <taxon>Cupriavidus</taxon>
    </lineage>
</organism>
<dbReference type="AlphaFoldDB" id="A0A562B2S9"/>
<dbReference type="Proteomes" id="UP000318141">
    <property type="component" value="Unassembled WGS sequence"/>
</dbReference>
<evidence type="ECO:0000313" key="2">
    <source>
        <dbReference type="Proteomes" id="UP000318141"/>
    </source>
</evidence>
<protein>
    <submittedName>
        <fullName evidence="1">Uncharacterized protein</fullName>
    </submittedName>
</protein>
<dbReference type="EMBL" id="VLJN01000060">
    <property type="protein sequence ID" value="TWG79481.1"/>
    <property type="molecule type" value="Genomic_DNA"/>
</dbReference>
<accession>A0A562B2S9</accession>
<keyword evidence="2" id="KW-1185">Reference proteome</keyword>
<proteinExistence type="predicted"/>